<gene>
    <name evidence="9" type="ORF">AM592_08330</name>
</gene>
<dbReference type="GO" id="GO:0005886">
    <property type="term" value="C:plasma membrane"/>
    <property type="evidence" value="ECO:0007669"/>
    <property type="project" value="UniProtKB-SubCell"/>
</dbReference>
<feature type="domain" description="Type II secretion system protein GspF" evidence="8">
    <location>
        <begin position="16"/>
        <end position="136"/>
    </location>
</feature>
<evidence type="ECO:0000313" key="10">
    <source>
        <dbReference type="Proteomes" id="UP000067625"/>
    </source>
</evidence>
<keyword evidence="4 7" id="KW-0812">Transmembrane</keyword>
<evidence type="ECO:0000256" key="1">
    <source>
        <dbReference type="ARBA" id="ARBA00004651"/>
    </source>
</evidence>
<dbReference type="EMBL" id="CP012600">
    <property type="protein sequence ID" value="ALC81610.1"/>
    <property type="molecule type" value="Genomic_DNA"/>
</dbReference>
<evidence type="ECO:0000259" key="8">
    <source>
        <dbReference type="Pfam" id="PF00482"/>
    </source>
</evidence>
<evidence type="ECO:0000256" key="2">
    <source>
        <dbReference type="ARBA" id="ARBA00005745"/>
    </source>
</evidence>
<sequence>MKWNNSKWSINEQAFFLKRTGEMIEKGYTLLEALSFIYLQLNPHQQKHIDEGIKQLTTGDPFYKVLETIGFQRDVISIHYFAEQHGNLSFALKQSGDLLYRRVSQAEKFKRVAKYPLFLIFVVAIMLYIIQAVIVPQFSSIYQSMNLDASFGITFLFAFFSSLKYVLLLFTILIAYCVVYYFFVFRHRTPSAKMALLIKFPFWGNQILLLNSYFFSLQLSNLLKSGLSIYDSLKAFRDQSFLPFYQEEAETFIQRLKHGEDIGQLLKDHPYYEKDLSKVVKHGQINGQLDRELFTYSQFLLERLERKAEKWSSILQPAIYGFVGFMIVVVYLSMLLPMYHMMNEL</sequence>
<dbReference type="RefSeq" id="WP_053603368.1">
    <property type="nucleotide sequence ID" value="NZ_CP012600.1"/>
</dbReference>
<organism evidence="9 10">
    <name type="scientific">Bacillus gobiensis</name>
    <dbReference type="NCBI Taxonomy" id="1441095"/>
    <lineage>
        <taxon>Bacteria</taxon>
        <taxon>Bacillati</taxon>
        <taxon>Bacillota</taxon>
        <taxon>Bacilli</taxon>
        <taxon>Bacillales</taxon>
        <taxon>Bacillaceae</taxon>
        <taxon>Bacillus</taxon>
    </lineage>
</organism>
<dbReference type="Gene3D" id="1.20.81.30">
    <property type="entry name" value="Type II secretion system (T2SS), domain F"/>
    <property type="match status" value="2"/>
</dbReference>
<feature type="transmembrane region" description="Helical" evidence="7">
    <location>
        <begin position="115"/>
        <end position="135"/>
    </location>
</feature>
<dbReference type="Pfam" id="PF00482">
    <property type="entry name" value="T2SSF"/>
    <property type="match status" value="2"/>
</dbReference>
<dbReference type="Proteomes" id="UP000067625">
    <property type="component" value="Chromosome"/>
</dbReference>
<dbReference type="PANTHER" id="PTHR30012">
    <property type="entry name" value="GENERAL SECRETION PATHWAY PROTEIN"/>
    <property type="match status" value="1"/>
</dbReference>
<evidence type="ECO:0000256" key="3">
    <source>
        <dbReference type="ARBA" id="ARBA00022475"/>
    </source>
</evidence>
<dbReference type="InterPro" id="IPR003004">
    <property type="entry name" value="GspF/PilC"/>
</dbReference>
<dbReference type="NCBIfam" id="NF041012">
    <property type="entry name" value="T4P_ComGB"/>
    <property type="match status" value="1"/>
</dbReference>
<evidence type="ECO:0000313" key="9">
    <source>
        <dbReference type="EMBL" id="ALC81610.1"/>
    </source>
</evidence>
<evidence type="ECO:0000256" key="4">
    <source>
        <dbReference type="ARBA" id="ARBA00022692"/>
    </source>
</evidence>
<evidence type="ECO:0000256" key="7">
    <source>
        <dbReference type="SAM" id="Phobius"/>
    </source>
</evidence>
<dbReference type="InterPro" id="IPR018076">
    <property type="entry name" value="T2SS_GspF_dom"/>
</dbReference>
<dbReference type="PATRIC" id="fig|1441095.3.peg.1827"/>
<dbReference type="OrthoDB" id="1638902at2"/>
<dbReference type="AlphaFoldDB" id="A0A0M4FQS4"/>
<reference evidence="9 10" key="2">
    <citation type="journal article" date="2016" name="Int. J. Syst. Evol. Microbiol.">
        <title>Bacillus gobiensis sp. nov., isolated from a soil sample.</title>
        <authorList>
            <person name="Liu B."/>
            <person name="Liu G.H."/>
            <person name="Cetin S."/>
            <person name="Schumann P."/>
            <person name="Pan Z.Z."/>
            <person name="Chen Q.Q."/>
        </authorList>
    </citation>
    <scope>NUCLEOTIDE SEQUENCE [LARGE SCALE GENOMIC DNA]</scope>
    <source>
        <strain evidence="9 10">FJAT-4402</strain>
    </source>
</reference>
<dbReference type="PANTHER" id="PTHR30012:SF0">
    <property type="entry name" value="TYPE II SECRETION SYSTEM PROTEIN F-RELATED"/>
    <property type="match status" value="1"/>
</dbReference>
<comment type="similarity">
    <text evidence="2">Belongs to the GSP F family.</text>
</comment>
<feature type="transmembrane region" description="Helical" evidence="7">
    <location>
        <begin position="155"/>
        <end position="184"/>
    </location>
</feature>
<comment type="subcellular location">
    <subcellularLocation>
        <location evidence="1">Cell membrane</location>
        <topology evidence="1">Multi-pass membrane protein</topology>
    </subcellularLocation>
</comment>
<keyword evidence="6 7" id="KW-0472">Membrane</keyword>
<dbReference type="InterPro" id="IPR042094">
    <property type="entry name" value="T2SS_GspF_sf"/>
</dbReference>
<accession>A0A0M4FQS4</accession>
<feature type="transmembrane region" description="Helical" evidence="7">
    <location>
        <begin position="318"/>
        <end position="339"/>
    </location>
</feature>
<name>A0A0M4FQS4_9BACI</name>
<reference evidence="10" key="1">
    <citation type="submission" date="2015-08" db="EMBL/GenBank/DDBJ databases">
        <title>Genome sequencing project for genomic taxonomy and phylogenomics of Bacillus-like bacteria.</title>
        <authorList>
            <person name="Liu B."/>
            <person name="Wang J."/>
            <person name="Zhu Y."/>
            <person name="Liu G."/>
            <person name="Chen Q."/>
            <person name="Chen Z."/>
            <person name="Lan J."/>
            <person name="Che J."/>
            <person name="Ge C."/>
            <person name="Shi H."/>
            <person name="Pan Z."/>
            <person name="Liu X."/>
        </authorList>
    </citation>
    <scope>NUCLEOTIDE SEQUENCE [LARGE SCALE GENOMIC DNA]</scope>
    <source>
        <strain evidence="10">FJAT-4402</strain>
    </source>
</reference>
<evidence type="ECO:0000256" key="6">
    <source>
        <dbReference type="ARBA" id="ARBA00023136"/>
    </source>
</evidence>
<evidence type="ECO:0000256" key="5">
    <source>
        <dbReference type="ARBA" id="ARBA00022989"/>
    </source>
</evidence>
<protein>
    <submittedName>
        <fullName evidence="9">Competence protein ComG</fullName>
    </submittedName>
</protein>
<keyword evidence="10" id="KW-1185">Reference proteome</keyword>
<proteinExistence type="inferred from homology"/>
<keyword evidence="3" id="KW-1003">Cell membrane</keyword>
<dbReference type="InterPro" id="IPR047692">
    <property type="entry name" value="T4P_ComGB"/>
</dbReference>
<feature type="domain" description="Type II secretion system protein GspF" evidence="8">
    <location>
        <begin position="215"/>
        <end position="337"/>
    </location>
</feature>
<keyword evidence="5 7" id="KW-1133">Transmembrane helix</keyword>
<dbReference type="STRING" id="1441095.AM592_08330"/>